<sequence length="279" mass="33723">MACEKLKCVPEITESNESGKFIWKHNCQINKRNCWVSEHAIYDVWNDIYNLFNDTSKTKIINEYKDTLETFYDKKYIVKVEQRRANFKECKDIIVKIKNKDNKEIGHFSLHSKLPNYYENMVNNKRYTGCGYYEKKKGDKNVGAFHYKGNNNYIIPILFNSSFQIMEKKIILRQKIHFEMYNLFARFWNTYIVPEIANYSYKKLTPINEITQIVESITPININKTPTEWGFFSNLKRNKTRRNKKSKRTRIKKTRSTTKTRRRTKTRTKTRTRRKNKRR</sequence>
<dbReference type="AlphaFoldDB" id="A0A6C0AM17"/>
<feature type="region of interest" description="Disordered" evidence="1">
    <location>
        <begin position="233"/>
        <end position="279"/>
    </location>
</feature>
<organism evidence="2">
    <name type="scientific">viral metagenome</name>
    <dbReference type="NCBI Taxonomy" id="1070528"/>
    <lineage>
        <taxon>unclassified sequences</taxon>
        <taxon>metagenomes</taxon>
        <taxon>organismal metagenomes</taxon>
    </lineage>
</organism>
<proteinExistence type="predicted"/>
<feature type="compositionally biased region" description="Basic residues" evidence="1">
    <location>
        <begin position="236"/>
        <end position="279"/>
    </location>
</feature>
<dbReference type="EMBL" id="MN740677">
    <property type="protein sequence ID" value="QHS80335.1"/>
    <property type="molecule type" value="Genomic_DNA"/>
</dbReference>
<accession>A0A6C0AM17</accession>
<reference evidence="2" key="1">
    <citation type="journal article" date="2020" name="Nature">
        <title>Giant virus diversity and host interactions through global metagenomics.</title>
        <authorList>
            <person name="Schulz F."/>
            <person name="Roux S."/>
            <person name="Paez-Espino D."/>
            <person name="Jungbluth S."/>
            <person name="Walsh D.A."/>
            <person name="Denef V.J."/>
            <person name="McMahon K.D."/>
            <person name="Konstantinidis K.T."/>
            <person name="Eloe-Fadrosh E.A."/>
            <person name="Kyrpides N.C."/>
            <person name="Woyke T."/>
        </authorList>
    </citation>
    <scope>NUCLEOTIDE SEQUENCE</scope>
    <source>
        <strain evidence="2">GVMAG-S-1039698-54</strain>
    </source>
</reference>
<protein>
    <submittedName>
        <fullName evidence="2">Uncharacterized protein</fullName>
    </submittedName>
</protein>
<name>A0A6C0AM17_9ZZZZ</name>
<evidence type="ECO:0000313" key="2">
    <source>
        <dbReference type="EMBL" id="QHS80335.1"/>
    </source>
</evidence>
<evidence type="ECO:0000256" key="1">
    <source>
        <dbReference type="SAM" id="MobiDB-lite"/>
    </source>
</evidence>